<dbReference type="GO" id="GO:0070860">
    <property type="term" value="C:RNA polymerase I core factor complex"/>
    <property type="evidence" value="ECO:0007669"/>
    <property type="project" value="InterPro"/>
</dbReference>
<reference evidence="12" key="1">
    <citation type="journal article" date="2022" name="G3 (Bethesda)">
        <title>High quality genome of the basidiomycete yeast Dioszegia hungarica PDD-24b-2 isolated from cloud water.</title>
        <authorList>
            <person name="Jarrige D."/>
            <person name="Haridas S."/>
            <person name="Bleykasten-Grosshans C."/>
            <person name="Joly M."/>
            <person name="Nadalig T."/>
            <person name="Sancelme M."/>
            <person name="Vuilleumier S."/>
            <person name="Grigoriev I.V."/>
            <person name="Amato P."/>
            <person name="Bringel F."/>
        </authorList>
    </citation>
    <scope>NUCLEOTIDE SEQUENCE</scope>
    <source>
        <strain evidence="12">PDD-24b-2</strain>
    </source>
</reference>
<dbReference type="EMBL" id="JAKWFO010000003">
    <property type="protein sequence ID" value="KAI9637847.1"/>
    <property type="molecule type" value="Genomic_DNA"/>
</dbReference>
<name>A0AA38HAP9_9TREE</name>
<evidence type="ECO:0000256" key="2">
    <source>
        <dbReference type="ARBA" id="ARBA00006899"/>
    </source>
</evidence>
<feature type="compositionally biased region" description="Polar residues" evidence="10">
    <location>
        <begin position="137"/>
        <end position="164"/>
    </location>
</feature>
<feature type="region of interest" description="Disordered" evidence="10">
    <location>
        <begin position="635"/>
        <end position="686"/>
    </location>
</feature>
<proteinExistence type="inferred from homology"/>
<keyword evidence="8" id="KW-0804">Transcription</keyword>
<evidence type="ECO:0000256" key="5">
    <source>
        <dbReference type="ARBA" id="ARBA00022833"/>
    </source>
</evidence>
<evidence type="ECO:0000256" key="9">
    <source>
        <dbReference type="ARBA" id="ARBA00023242"/>
    </source>
</evidence>
<keyword evidence="7" id="KW-0238">DNA-binding</keyword>
<dbReference type="PANTHER" id="PTHR31576">
    <property type="entry name" value="TATA BOX-BINDING PROTEIN-ASSOCIATED FACTOR RNA POLYMERASE I SUBUNIT B"/>
    <property type="match status" value="1"/>
</dbReference>
<sequence>MVRACPVCGSRRWRRDNVTGSAVCEDGHVYQDFRVEDQEADGPSAYALQRRKMKTGKSGVRKEQGGKNAAYYEGDDAEYLRLQALQLLLRMQVLAIRKLWDLPEVYEMIVKDLWTYQLAISALPPPPEDTASRPDSGPSSVQPQTKSQTSKGTLSKVTTAQGNESDAGEPEGDESDKSDQDNEAGVDLDLLEEMSHLSELSDKEEGYNPRGGRGGKGKTKGRKKRRLKVSDTLVVLSLGLWMMRRGAMCVDIENLVNGNLIPYLDFAHSTLLPAEMRKHMNRNVMTSLSPIRCPPPRYLFASIRILARTLNTDFGIPIPDVNLPLLSWRAIGALGGTPVTLSQVTCLLDLVDMNTSLLETSTTLRTRRARGRGTSRSRASTRGASRNRSSGRMSIDANSDDEPDEQGVDHDEVVEKLAVVYRRTDRNRDVVMPELAVVAAWVVVMKMSYGLDGMDRRALDKDDPVVGLPEGKTWIGELERRMREGSLNSERKDLERRSDFSVLSLDDIDRYLNTAEDVLLKDREPPVNSDAQTFPLAPRPHIPIVDPPPLSYRTVHTYLPIITSTPSPLIPGTGIPPEPGEEIRTYDPKDVTGTLPTAYEVVVRAAAEVVGVKMENVAEVVQIIERRLEKGRKERRISMRGKYGKGRAKGKGSRSKSRVGGGQGGEGIEGRGAFEVDEGSEIEEDE</sequence>
<feature type="region of interest" description="Disordered" evidence="10">
    <location>
        <begin position="198"/>
        <end position="224"/>
    </location>
</feature>
<keyword evidence="6" id="KW-0805">Transcription regulation</keyword>
<comment type="similarity">
    <text evidence="2">Belongs to the RRN7/TAF1B family.</text>
</comment>
<comment type="subcellular location">
    <subcellularLocation>
        <location evidence="1">Nucleus</location>
        <location evidence="1">Nucleolus</location>
    </subcellularLocation>
</comment>
<evidence type="ECO:0000259" key="11">
    <source>
        <dbReference type="Pfam" id="PF20645"/>
    </source>
</evidence>
<evidence type="ECO:0000256" key="6">
    <source>
        <dbReference type="ARBA" id="ARBA00023015"/>
    </source>
</evidence>
<dbReference type="GO" id="GO:0042790">
    <property type="term" value="P:nucleolar large rRNA transcription by RNA polymerase I"/>
    <property type="evidence" value="ECO:0007669"/>
    <property type="project" value="TreeGrafter"/>
</dbReference>
<keyword evidence="4" id="KW-0863">Zinc-finger</keyword>
<gene>
    <name evidence="12" type="ORF">MKK02DRAFT_42222</name>
</gene>
<dbReference type="GO" id="GO:0008270">
    <property type="term" value="F:zinc ion binding"/>
    <property type="evidence" value="ECO:0007669"/>
    <property type="project" value="UniProtKB-KW"/>
</dbReference>
<dbReference type="GO" id="GO:0001164">
    <property type="term" value="F:RNA polymerase I core promoter sequence-specific DNA binding"/>
    <property type="evidence" value="ECO:0007669"/>
    <property type="project" value="InterPro"/>
</dbReference>
<feature type="region of interest" description="Disordered" evidence="10">
    <location>
        <begin position="125"/>
        <end position="182"/>
    </location>
</feature>
<dbReference type="GeneID" id="77731098"/>
<evidence type="ECO:0000256" key="8">
    <source>
        <dbReference type="ARBA" id="ARBA00023163"/>
    </source>
</evidence>
<feature type="compositionally biased region" description="Basic residues" evidence="10">
    <location>
        <begin position="635"/>
        <end position="657"/>
    </location>
</feature>
<keyword evidence="5" id="KW-0862">Zinc</keyword>
<evidence type="ECO:0000313" key="13">
    <source>
        <dbReference type="Proteomes" id="UP001164286"/>
    </source>
</evidence>
<evidence type="ECO:0000256" key="1">
    <source>
        <dbReference type="ARBA" id="ARBA00004604"/>
    </source>
</evidence>
<dbReference type="InterPro" id="IPR048538">
    <property type="entry name" value="Rrn7_cyclin_C"/>
</dbReference>
<evidence type="ECO:0000256" key="3">
    <source>
        <dbReference type="ARBA" id="ARBA00022723"/>
    </source>
</evidence>
<keyword evidence="9" id="KW-0539">Nucleus</keyword>
<keyword evidence="13" id="KW-1185">Reference proteome</keyword>
<feature type="region of interest" description="Disordered" evidence="10">
    <location>
        <begin position="362"/>
        <end position="409"/>
    </location>
</feature>
<evidence type="ECO:0000313" key="12">
    <source>
        <dbReference type="EMBL" id="KAI9637847.1"/>
    </source>
</evidence>
<evidence type="ECO:0000256" key="4">
    <source>
        <dbReference type="ARBA" id="ARBA00022771"/>
    </source>
</evidence>
<keyword evidence="3" id="KW-0479">Metal-binding</keyword>
<feature type="compositionally biased region" description="Basic and acidic residues" evidence="10">
    <location>
        <begin position="198"/>
        <end position="207"/>
    </location>
</feature>
<dbReference type="PANTHER" id="PTHR31576:SF2">
    <property type="entry name" value="TATA BOX-BINDING PROTEIN-ASSOCIATED FACTOR RNA POLYMERASE I SUBUNIT B"/>
    <property type="match status" value="1"/>
</dbReference>
<organism evidence="12 13">
    <name type="scientific">Dioszegia hungarica</name>
    <dbReference type="NCBI Taxonomy" id="4972"/>
    <lineage>
        <taxon>Eukaryota</taxon>
        <taxon>Fungi</taxon>
        <taxon>Dikarya</taxon>
        <taxon>Basidiomycota</taxon>
        <taxon>Agaricomycotina</taxon>
        <taxon>Tremellomycetes</taxon>
        <taxon>Tremellales</taxon>
        <taxon>Bulleribasidiaceae</taxon>
        <taxon>Dioszegia</taxon>
    </lineage>
</organism>
<evidence type="ECO:0000256" key="7">
    <source>
        <dbReference type="ARBA" id="ARBA00023125"/>
    </source>
</evidence>
<protein>
    <recommendedName>
        <fullName evidence="11">Rrn7/TAF1B C-terminal cyclin domain-containing protein</fullName>
    </recommendedName>
</protein>
<feature type="compositionally biased region" description="Basic residues" evidence="10">
    <location>
        <begin position="213"/>
        <end position="224"/>
    </location>
</feature>
<comment type="caution">
    <text evidence="12">The sequence shown here is derived from an EMBL/GenBank/DDBJ whole genome shotgun (WGS) entry which is preliminary data.</text>
</comment>
<feature type="compositionally biased region" description="Low complexity" evidence="10">
    <location>
        <begin position="376"/>
        <end position="392"/>
    </location>
</feature>
<feature type="domain" description="Rrn7/TAF1B C-terminal cyclin" evidence="11">
    <location>
        <begin position="305"/>
        <end position="516"/>
    </location>
</feature>
<dbReference type="Proteomes" id="UP001164286">
    <property type="component" value="Unassembled WGS sequence"/>
</dbReference>
<dbReference type="RefSeq" id="XP_052947624.1">
    <property type="nucleotide sequence ID" value="XM_053091893.1"/>
</dbReference>
<feature type="compositionally biased region" description="Acidic residues" evidence="10">
    <location>
        <begin position="675"/>
        <end position="686"/>
    </location>
</feature>
<dbReference type="AlphaFoldDB" id="A0AA38HAP9"/>
<dbReference type="InterPro" id="IPR033599">
    <property type="entry name" value="TAF1B/Rrn7"/>
</dbReference>
<evidence type="ECO:0000256" key="10">
    <source>
        <dbReference type="SAM" id="MobiDB-lite"/>
    </source>
</evidence>
<accession>A0AA38HAP9</accession>
<dbReference type="Pfam" id="PF20645">
    <property type="entry name" value="Rrn7_cyclin_C"/>
    <property type="match status" value="1"/>
</dbReference>
<feature type="compositionally biased region" description="Basic residues" evidence="10">
    <location>
        <begin position="365"/>
        <end position="375"/>
    </location>
</feature>